<feature type="transmembrane region" description="Helical" evidence="8">
    <location>
        <begin position="357"/>
        <end position="379"/>
    </location>
</feature>
<feature type="transmembrane region" description="Helical" evidence="8">
    <location>
        <begin position="290"/>
        <end position="308"/>
    </location>
</feature>
<dbReference type="InterPro" id="IPR020846">
    <property type="entry name" value="MFS_dom"/>
</dbReference>
<protein>
    <submittedName>
        <fullName evidence="10">Facilitated trehalose transporter Tret1-2 homolog-like Protein</fullName>
    </submittedName>
</protein>
<dbReference type="EMBL" id="KQ971338">
    <property type="protein sequence ID" value="KYB28094.1"/>
    <property type="molecule type" value="Genomic_DNA"/>
</dbReference>
<dbReference type="OrthoDB" id="6133115at2759"/>
<dbReference type="PROSITE" id="PS50850">
    <property type="entry name" value="MFS"/>
    <property type="match status" value="1"/>
</dbReference>
<feature type="transmembrane region" description="Helical" evidence="8">
    <location>
        <begin position="138"/>
        <end position="157"/>
    </location>
</feature>
<name>A0A139WJN3_TRICA</name>
<reference evidence="10 11" key="1">
    <citation type="journal article" date="2008" name="Nature">
        <title>The genome of the model beetle and pest Tribolium castaneum.</title>
        <authorList>
            <consortium name="Tribolium Genome Sequencing Consortium"/>
            <person name="Richards S."/>
            <person name="Gibbs R.A."/>
            <person name="Weinstock G.M."/>
            <person name="Brown S.J."/>
            <person name="Denell R."/>
            <person name="Beeman R.W."/>
            <person name="Gibbs R."/>
            <person name="Beeman R.W."/>
            <person name="Brown S.J."/>
            <person name="Bucher G."/>
            <person name="Friedrich M."/>
            <person name="Grimmelikhuijzen C.J."/>
            <person name="Klingler M."/>
            <person name="Lorenzen M."/>
            <person name="Richards S."/>
            <person name="Roth S."/>
            <person name="Schroder R."/>
            <person name="Tautz D."/>
            <person name="Zdobnov E.M."/>
            <person name="Muzny D."/>
            <person name="Gibbs R.A."/>
            <person name="Weinstock G.M."/>
            <person name="Attaway T."/>
            <person name="Bell S."/>
            <person name="Buhay C.J."/>
            <person name="Chandrabose M.N."/>
            <person name="Chavez D."/>
            <person name="Clerk-Blankenburg K.P."/>
            <person name="Cree A."/>
            <person name="Dao M."/>
            <person name="Davis C."/>
            <person name="Chacko J."/>
            <person name="Dinh H."/>
            <person name="Dugan-Rocha S."/>
            <person name="Fowler G."/>
            <person name="Garner T.T."/>
            <person name="Garnes J."/>
            <person name="Gnirke A."/>
            <person name="Hawes A."/>
            <person name="Hernandez J."/>
            <person name="Hines S."/>
            <person name="Holder M."/>
            <person name="Hume J."/>
            <person name="Jhangiani S.N."/>
            <person name="Joshi V."/>
            <person name="Khan Z.M."/>
            <person name="Jackson L."/>
            <person name="Kovar C."/>
            <person name="Kowis A."/>
            <person name="Lee S."/>
            <person name="Lewis L.R."/>
            <person name="Margolis J."/>
            <person name="Morgan M."/>
            <person name="Nazareth L.V."/>
            <person name="Nguyen N."/>
            <person name="Okwuonu G."/>
            <person name="Parker D."/>
            <person name="Richards S."/>
            <person name="Ruiz S.J."/>
            <person name="Santibanez J."/>
            <person name="Savard J."/>
            <person name="Scherer S.E."/>
            <person name="Schneider B."/>
            <person name="Sodergren E."/>
            <person name="Tautz D."/>
            <person name="Vattahil S."/>
            <person name="Villasana D."/>
            <person name="White C.S."/>
            <person name="Wright R."/>
            <person name="Park Y."/>
            <person name="Beeman R.W."/>
            <person name="Lord J."/>
            <person name="Oppert B."/>
            <person name="Lorenzen M."/>
            <person name="Brown S."/>
            <person name="Wang L."/>
            <person name="Savard J."/>
            <person name="Tautz D."/>
            <person name="Richards S."/>
            <person name="Weinstock G."/>
            <person name="Gibbs R.A."/>
            <person name="Liu Y."/>
            <person name="Worley K."/>
            <person name="Weinstock G."/>
            <person name="Elsik C.G."/>
            <person name="Reese J.T."/>
            <person name="Elhaik E."/>
            <person name="Landan G."/>
            <person name="Graur D."/>
            <person name="Arensburger P."/>
            <person name="Atkinson P."/>
            <person name="Beeman R.W."/>
            <person name="Beidler J."/>
            <person name="Brown S.J."/>
            <person name="Demuth J.P."/>
            <person name="Drury D.W."/>
            <person name="Du Y.Z."/>
            <person name="Fujiwara H."/>
            <person name="Lorenzen M."/>
            <person name="Maselli V."/>
            <person name="Osanai M."/>
            <person name="Park Y."/>
            <person name="Robertson H.M."/>
            <person name="Tu Z."/>
            <person name="Wang J.J."/>
            <person name="Wang S."/>
            <person name="Richards S."/>
            <person name="Song H."/>
            <person name="Zhang L."/>
            <person name="Sodergren E."/>
            <person name="Werner D."/>
            <person name="Stanke M."/>
            <person name="Morgenstern B."/>
            <person name="Solovyev V."/>
            <person name="Kosarev P."/>
            <person name="Brown G."/>
            <person name="Chen H.C."/>
            <person name="Ermolaeva O."/>
            <person name="Hlavina W."/>
            <person name="Kapustin Y."/>
            <person name="Kiryutin B."/>
            <person name="Kitts P."/>
            <person name="Maglott D."/>
            <person name="Pruitt K."/>
            <person name="Sapojnikov V."/>
            <person name="Souvorov A."/>
            <person name="Mackey A.J."/>
            <person name="Waterhouse R.M."/>
            <person name="Wyder S."/>
            <person name="Zdobnov E.M."/>
            <person name="Zdobnov E.M."/>
            <person name="Wyder S."/>
            <person name="Kriventseva E.V."/>
            <person name="Kadowaki T."/>
            <person name="Bork P."/>
            <person name="Aranda M."/>
            <person name="Bao R."/>
            <person name="Beermann A."/>
            <person name="Berns N."/>
            <person name="Bolognesi R."/>
            <person name="Bonneton F."/>
            <person name="Bopp D."/>
            <person name="Brown S.J."/>
            <person name="Bucher G."/>
            <person name="Butts T."/>
            <person name="Chaumot A."/>
            <person name="Denell R.E."/>
            <person name="Ferrier D.E."/>
            <person name="Friedrich M."/>
            <person name="Gordon C.M."/>
            <person name="Jindra M."/>
            <person name="Klingler M."/>
            <person name="Lan Q."/>
            <person name="Lattorff H.M."/>
            <person name="Laudet V."/>
            <person name="von Levetsow C."/>
            <person name="Liu Z."/>
            <person name="Lutz R."/>
            <person name="Lynch J.A."/>
            <person name="da Fonseca R.N."/>
            <person name="Posnien N."/>
            <person name="Reuter R."/>
            <person name="Roth S."/>
            <person name="Savard J."/>
            <person name="Schinko J.B."/>
            <person name="Schmitt C."/>
            <person name="Schoppmeier M."/>
            <person name="Schroder R."/>
            <person name="Shippy T.D."/>
            <person name="Simonnet F."/>
            <person name="Marques-Souza H."/>
            <person name="Tautz D."/>
            <person name="Tomoyasu Y."/>
            <person name="Trauner J."/>
            <person name="Van der Zee M."/>
            <person name="Vervoort M."/>
            <person name="Wittkopp N."/>
            <person name="Wimmer E.A."/>
            <person name="Yang X."/>
            <person name="Jones A.K."/>
            <person name="Sattelle D.B."/>
            <person name="Ebert P.R."/>
            <person name="Nelson D."/>
            <person name="Scott J.G."/>
            <person name="Beeman R.W."/>
            <person name="Muthukrishnan S."/>
            <person name="Kramer K.J."/>
            <person name="Arakane Y."/>
            <person name="Beeman R.W."/>
            <person name="Zhu Q."/>
            <person name="Hogenkamp D."/>
            <person name="Dixit R."/>
            <person name="Oppert B."/>
            <person name="Jiang H."/>
            <person name="Zou Z."/>
            <person name="Marshall J."/>
            <person name="Elpidina E."/>
            <person name="Vinokurov K."/>
            <person name="Oppert C."/>
            <person name="Zou Z."/>
            <person name="Evans J."/>
            <person name="Lu Z."/>
            <person name="Zhao P."/>
            <person name="Sumathipala N."/>
            <person name="Altincicek B."/>
            <person name="Vilcinskas A."/>
            <person name="Williams M."/>
            <person name="Hultmark D."/>
            <person name="Hetru C."/>
            <person name="Jiang H."/>
            <person name="Grimmelikhuijzen C.J."/>
            <person name="Hauser F."/>
            <person name="Cazzamali G."/>
            <person name="Williamson M."/>
            <person name="Park Y."/>
            <person name="Li B."/>
            <person name="Tanaka Y."/>
            <person name="Predel R."/>
            <person name="Neupert S."/>
            <person name="Schachtner J."/>
            <person name="Verleyen P."/>
            <person name="Raible F."/>
            <person name="Bork P."/>
            <person name="Friedrich M."/>
            <person name="Walden K.K."/>
            <person name="Robertson H.M."/>
            <person name="Angeli S."/>
            <person name="Foret S."/>
            <person name="Bucher G."/>
            <person name="Schuetz S."/>
            <person name="Maleszka R."/>
            <person name="Wimmer E.A."/>
            <person name="Beeman R.W."/>
            <person name="Lorenzen M."/>
            <person name="Tomoyasu Y."/>
            <person name="Miller S.C."/>
            <person name="Grossmann D."/>
            <person name="Bucher G."/>
        </authorList>
    </citation>
    <scope>NUCLEOTIDE SEQUENCE [LARGE SCALE GENOMIC DNA]</scope>
    <source>
        <strain evidence="10 11">Georgia GA2</strain>
    </source>
</reference>
<dbReference type="InterPro" id="IPR036259">
    <property type="entry name" value="MFS_trans_sf"/>
</dbReference>
<dbReference type="FunFam" id="1.20.1250.20:FF:000055">
    <property type="entry name" value="Facilitated trehalose transporter Tret1-2 homolog"/>
    <property type="match status" value="1"/>
</dbReference>
<dbReference type="InterPro" id="IPR005829">
    <property type="entry name" value="Sugar_transporter_CS"/>
</dbReference>
<dbReference type="OMA" id="RVAMSAI"/>
<dbReference type="GO" id="GO:0055085">
    <property type="term" value="P:transmembrane transport"/>
    <property type="evidence" value="ECO:0000318"/>
    <property type="project" value="GO_Central"/>
</dbReference>
<dbReference type="PROSITE" id="PS00216">
    <property type="entry name" value="SUGAR_TRANSPORT_1"/>
    <property type="match status" value="1"/>
</dbReference>
<keyword evidence="6" id="KW-0325">Glycoprotein</keyword>
<feature type="transmembrane region" description="Helical" evidence="8">
    <location>
        <begin position="53"/>
        <end position="79"/>
    </location>
</feature>
<reference evidence="10 11" key="2">
    <citation type="journal article" date="2010" name="Nucleic Acids Res.">
        <title>BeetleBase in 2010: revisions to provide comprehensive genomic information for Tribolium castaneum.</title>
        <authorList>
            <person name="Kim H.S."/>
            <person name="Murphy T."/>
            <person name="Xia J."/>
            <person name="Caragea D."/>
            <person name="Park Y."/>
            <person name="Beeman R.W."/>
            <person name="Lorenzen M.D."/>
            <person name="Butcher S."/>
            <person name="Manak J.R."/>
            <person name="Brown S.J."/>
        </authorList>
    </citation>
    <scope>GENOME REANNOTATION</scope>
    <source>
        <strain evidence="10 11">Georgia GA2</strain>
    </source>
</reference>
<evidence type="ECO:0000256" key="7">
    <source>
        <dbReference type="ARBA" id="ARBA00024348"/>
    </source>
</evidence>
<comment type="subcellular location">
    <subcellularLocation>
        <location evidence="1">Cell membrane</location>
        <topology evidence="1">Multi-pass membrane protein</topology>
    </subcellularLocation>
</comment>
<dbReference type="PROSITE" id="PS00217">
    <property type="entry name" value="SUGAR_TRANSPORT_2"/>
    <property type="match status" value="1"/>
</dbReference>
<feature type="transmembrane region" description="Helical" evidence="8">
    <location>
        <begin position="164"/>
        <end position="187"/>
    </location>
</feature>
<dbReference type="SUPFAM" id="SSF103473">
    <property type="entry name" value="MFS general substrate transporter"/>
    <property type="match status" value="1"/>
</dbReference>
<dbReference type="PANTHER" id="PTHR48021">
    <property type="match status" value="1"/>
</dbReference>
<evidence type="ECO:0000313" key="10">
    <source>
        <dbReference type="EMBL" id="KYB28094.1"/>
    </source>
</evidence>
<dbReference type="InterPro" id="IPR005828">
    <property type="entry name" value="MFS_sugar_transport-like"/>
</dbReference>
<feature type="transmembrane region" description="Helical" evidence="8">
    <location>
        <begin position="413"/>
        <end position="434"/>
    </location>
</feature>
<dbReference type="Gene3D" id="1.20.1250.20">
    <property type="entry name" value="MFS general substrate transporter like domains"/>
    <property type="match status" value="1"/>
</dbReference>
<evidence type="ECO:0000256" key="5">
    <source>
        <dbReference type="ARBA" id="ARBA00023136"/>
    </source>
</evidence>
<evidence type="ECO:0000259" key="9">
    <source>
        <dbReference type="PROSITE" id="PS50850"/>
    </source>
</evidence>
<keyword evidence="4 8" id="KW-1133">Transmembrane helix</keyword>
<evidence type="ECO:0000256" key="1">
    <source>
        <dbReference type="ARBA" id="ARBA00004651"/>
    </source>
</evidence>
<feature type="transmembrane region" description="Helical" evidence="8">
    <location>
        <begin position="386"/>
        <end position="407"/>
    </location>
</feature>
<evidence type="ECO:0000256" key="3">
    <source>
        <dbReference type="ARBA" id="ARBA00022692"/>
    </source>
</evidence>
<feature type="transmembrane region" description="Helical" evidence="8">
    <location>
        <begin position="315"/>
        <end position="337"/>
    </location>
</feature>
<dbReference type="GO" id="GO:0016020">
    <property type="term" value="C:membrane"/>
    <property type="evidence" value="ECO:0000318"/>
    <property type="project" value="GO_Central"/>
</dbReference>
<comment type="similarity">
    <text evidence="7">Belongs to the major facilitator superfamily. Sugar transporter (TC 2.A.1.1) family. Trehalose transporter subfamily.</text>
</comment>
<dbReference type="GO" id="GO:0005886">
    <property type="term" value="C:plasma membrane"/>
    <property type="evidence" value="ECO:0007669"/>
    <property type="project" value="UniProtKB-SubCell"/>
</dbReference>
<dbReference type="GO" id="GO:0022857">
    <property type="term" value="F:transmembrane transporter activity"/>
    <property type="evidence" value="ECO:0000318"/>
    <property type="project" value="GO_Central"/>
</dbReference>
<dbReference type="InParanoid" id="A0A139WJN3"/>
<feature type="domain" description="Major facilitator superfamily (MFS) profile" evidence="9">
    <location>
        <begin position="15"/>
        <end position="441"/>
    </location>
</feature>
<evidence type="ECO:0000256" key="8">
    <source>
        <dbReference type="SAM" id="Phobius"/>
    </source>
</evidence>
<keyword evidence="5 8" id="KW-0472">Membrane</keyword>
<evidence type="ECO:0000313" key="11">
    <source>
        <dbReference type="Proteomes" id="UP000007266"/>
    </source>
</evidence>
<dbReference type="AlphaFoldDB" id="A0A139WJN3"/>
<dbReference type="PANTHER" id="PTHR48021:SF46">
    <property type="entry name" value="MAJOR FACILITATOR SUPERFAMILY (MFS) PROFILE DOMAIN-CONTAINING PROTEIN"/>
    <property type="match status" value="1"/>
</dbReference>
<sequence>MRFSHNHGNLFQYLATFSGAFSIITSGINLGWTSPYLPQLLSANSTIPTTSDAGSWCAVMPLLGAPVGALLAAVLVDIIGRKNTTLLMSPVIIASFIWTAYANSIWVISGIRFIIGATEGALYTALPMYIGEISDPKIRGFLSSTPTIAGIAGTLFINIIGQQFSIFTSSLICVLVPLIHLATFVWMPESPYYYIKKHKLADAERSLKVLRGTEDVEDELDLLCKAVTRQEQSKKAKVTDLFTVPSNRRACLIYVIICLTNKFSGKNPCLFYTTMIFEEAGSRISSELSVIIYCSVELIATLVAMFVVDRFGKRPLLITSTVGCSVSVCFLATYFYIKDWYPDFVESFDWLPITSLVSYNVLFSIGLAFGAVTVLSELFPTNVKAVALGTADTFSVSMGALASKFFQLTKDEFGMYVPFWFFATCTAVGLIFIIKFVPETKGKSLEEIQQFLIADGSDTSEKECKKSEFGI</sequence>
<keyword evidence="3 8" id="KW-0812">Transmembrane</keyword>
<evidence type="ECO:0000256" key="4">
    <source>
        <dbReference type="ARBA" id="ARBA00022989"/>
    </source>
</evidence>
<keyword evidence="2" id="KW-1003">Cell membrane</keyword>
<feature type="transmembrane region" description="Helical" evidence="8">
    <location>
        <begin position="12"/>
        <end position="33"/>
    </location>
</feature>
<dbReference type="InterPro" id="IPR050549">
    <property type="entry name" value="MFS_Trehalose_Transporter"/>
</dbReference>
<dbReference type="KEGG" id="tca:103312809"/>
<accession>A0A139WJN3</accession>
<proteinExistence type="inferred from homology"/>
<feature type="transmembrane region" description="Helical" evidence="8">
    <location>
        <begin position="91"/>
        <end position="118"/>
    </location>
</feature>
<keyword evidence="11" id="KW-1185">Reference proteome</keyword>
<gene>
    <name evidence="10" type="primary">AUGUSTUS-3.0.2_32878</name>
    <name evidence="10" type="ORF">TcasGA2_TC032878</name>
</gene>
<evidence type="ECO:0000256" key="2">
    <source>
        <dbReference type="ARBA" id="ARBA00022475"/>
    </source>
</evidence>
<dbReference type="Proteomes" id="UP000007266">
    <property type="component" value="Linkage group 4"/>
</dbReference>
<evidence type="ECO:0000256" key="6">
    <source>
        <dbReference type="ARBA" id="ARBA00023180"/>
    </source>
</evidence>
<organism evidence="10 11">
    <name type="scientific">Tribolium castaneum</name>
    <name type="common">Red flour beetle</name>
    <dbReference type="NCBI Taxonomy" id="7070"/>
    <lineage>
        <taxon>Eukaryota</taxon>
        <taxon>Metazoa</taxon>
        <taxon>Ecdysozoa</taxon>
        <taxon>Arthropoda</taxon>
        <taxon>Hexapoda</taxon>
        <taxon>Insecta</taxon>
        <taxon>Pterygota</taxon>
        <taxon>Neoptera</taxon>
        <taxon>Endopterygota</taxon>
        <taxon>Coleoptera</taxon>
        <taxon>Polyphaga</taxon>
        <taxon>Cucujiformia</taxon>
        <taxon>Tenebrionidae</taxon>
        <taxon>Tenebrionidae incertae sedis</taxon>
        <taxon>Tribolium</taxon>
    </lineage>
</organism>
<dbReference type="Pfam" id="PF00083">
    <property type="entry name" value="Sugar_tr"/>
    <property type="match status" value="1"/>
</dbReference>